<organism evidence="3 4">
    <name type="scientific">Parabacteroides hominis</name>
    <dbReference type="NCBI Taxonomy" id="2763057"/>
    <lineage>
        <taxon>Bacteria</taxon>
        <taxon>Pseudomonadati</taxon>
        <taxon>Bacteroidota</taxon>
        <taxon>Bacteroidia</taxon>
        <taxon>Bacteroidales</taxon>
        <taxon>Tannerellaceae</taxon>
        <taxon>Parabacteroides</taxon>
    </lineage>
</organism>
<evidence type="ECO:0000313" key="3">
    <source>
        <dbReference type="EMBL" id="MBC5634005.1"/>
    </source>
</evidence>
<keyword evidence="1" id="KW-0732">Signal</keyword>
<evidence type="ECO:0000259" key="2">
    <source>
        <dbReference type="Pfam" id="PF14730"/>
    </source>
</evidence>
<feature type="domain" description="DUF4468" evidence="2">
    <location>
        <begin position="38"/>
        <end position="123"/>
    </location>
</feature>
<dbReference type="Gene3D" id="3.30.530.80">
    <property type="match status" value="1"/>
</dbReference>
<accession>A0ABR7DRE7</accession>
<feature type="chain" id="PRO_5047405646" evidence="1">
    <location>
        <begin position="19"/>
        <end position="183"/>
    </location>
</feature>
<dbReference type="CDD" id="cd12190">
    <property type="entry name" value="Bacova_04320_like"/>
    <property type="match status" value="1"/>
</dbReference>
<dbReference type="Proteomes" id="UP000651475">
    <property type="component" value="Unassembled WGS sequence"/>
</dbReference>
<dbReference type="EMBL" id="JACOOJ010000029">
    <property type="protein sequence ID" value="MBC5634005.1"/>
    <property type="molecule type" value="Genomic_DNA"/>
</dbReference>
<reference evidence="3 4" key="1">
    <citation type="submission" date="2020-08" db="EMBL/GenBank/DDBJ databases">
        <title>Genome public.</title>
        <authorList>
            <person name="Liu C."/>
            <person name="Sun Q."/>
        </authorList>
    </citation>
    <scope>NUCLEOTIDE SEQUENCE [LARGE SCALE GENOMIC DNA]</scope>
    <source>
        <strain evidence="3 4">NSJ-79</strain>
    </source>
</reference>
<keyword evidence="4" id="KW-1185">Reference proteome</keyword>
<dbReference type="Pfam" id="PF14730">
    <property type="entry name" value="DUF4468"/>
    <property type="match status" value="1"/>
</dbReference>
<sequence length="183" mass="20836">MRKLFFLLFIMFPVLAMAQGHKGDVDECAPMKNGKVCYRDTVHVNDMSQDQIFEVINQWAKKSYAKDVFLSNVSSKKSKGIINVSSKVEMLLNDTDKTIIKYKMKISCHDNSYSAEVSNIVYQYDPQNNKKFKTYTAENVIANNGKSNTIALIKDPKLFCNATFFFVENLFADILDAVNDAEL</sequence>
<evidence type="ECO:0000256" key="1">
    <source>
        <dbReference type="SAM" id="SignalP"/>
    </source>
</evidence>
<proteinExistence type="predicted"/>
<comment type="caution">
    <text evidence="3">The sequence shown here is derived from an EMBL/GenBank/DDBJ whole genome shotgun (WGS) entry which is preliminary data.</text>
</comment>
<protein>
    <submittedName>
        <fullName evidence="3">DUF4468 domain-containing protein</fullName>
    </submittedName>
</protein>
<evidence type="ECO:0000313" key="4">
    <source>
        <dbReference type="Proteomes" id="UP000651475"/>
    </source>
</evidence>
<name>A0ABR7DRE7_9BACT</name>
<feature type="signal peptide" evidence="1">
    <location>
        <begin position="1"/>
        <end position="18"/>
    </location>
</feature>
<dbReference type="RefSeq" id="WP_186930689.1">
    <property type="nucleotide sequence ID" value="NZ_JACOOJ010000029.1"/>
</dbReference>
<dbReference type="InterPro" id="IPR027823">
    <property type="entry name" value="DUF4468"/>
</dbReference>
<gene>
    <name evidence="3" type="ORF">H8S65_14725</name>
</gene>